<accession>A0A545VL28</accession>
<feature type="compositionally biased region" description="Pro residues" evidence="1">
    <location>
        <begin position="41"/>
        <end position="52"/>
    </location>
</feature>
<feature type="transmembrane region" description="Helical" evidence="2">
    <location>
        <begin position="266"/>
        <end position="285"/>
    </location>
</feature>
<feature type="compositionally biased region" description="Basic residues" evidence="1">
    <location>
        <begin position="66"/>
        <end position="76"/>
    </location>
</feature>
<comment type="caution">
    <text evidence="3">The sequence shown here is derived from an EMBL/GenBank/DDBJ whole genome shotgun (WGS) entry which is preliminary data.</text>
</comment>
<feature type="transmembrane region" description="Helical" evidence="2">
    <location>
        <begin position="148"/>
        <end position="169"/>
    </location>
</feature>
<feature type="transmembrane region" description="Helical" evidence="2">
    <location>
        <begin position="314"/>
        <end position="333"/>
    </location>
</feature>
<keyword evidence="2" id="KW-1133">Transmembrane helix</keyword>
<proteinExistence type="predicted"/>
<keyword evidence="2" id="KW-0812">Transmembrane</keyword>
<feature type="region of interest" description="Disordered" evidence="1">
    <location>
        <begin position="1"/>
        <end position="85"/>
    </location>
</feature>
<keyword evidence="4" id="KW-1185">Reference proteome</keyword>
<dbReference type="Proteomes" id="UP000315783">
    <property type="component" value="Unassembled WGS sequence"/>
</dbReference>
<protein>
    <submittedName>
        <fullName evidence="3">Integral membrane protein</fullName>
    </submittedName>
</protein>
<dbReference type="OrthoDB" id="5089392at2759"/>
<evidence type="ECO:0000313" key="4">
    <source>
        <dbReference type="Proteomes" id="UP000315783"/>
    </source>
</evidence>
<feature type="compositionally biased region" description="Basic and acidic residues" evidence="1">
    <location>
        <begin position="1"/>
        <end position="10"/>
    </location>
</feature>
<sequence>MERFDEKDMTVPEIVAVQNPDAASASSDMDMDMELVSATTPPQPSSPSPTLPPSSSNNNHDSDHPSHHHPHPHPKPRHDLPIPENASGITEIGYQHRIRLARNPSSGTYAPVLEQRFRNNLRLAVGFLELANAGDFAANVWNQIPVPVYAMVCMAIGATGAGILSVFAFDDARYAWRNVVFLRRQRARLTETLDHRETQAHATRDVRVLLELNLRELGCETVNRFGMDVLMGFGAVLICIGTYMAIGGANEKVWLTSNILSGYLGNAPIALYGLVNSGWAAYLALKTEGHVRATARAMPDSLEYRLVKQRAKNLQLYCAINGAITLVGGVASMLTATQWWAYVILIPVIVLSFTCNWFWRTRLGYSHDDMRQMPDMGVDKLSRVLRFAAQARSGLQTDIHRAEKDLVRQAATLPQALDLIDTSGLLEAFCVQVVSDNRLCYALCDPGAEHVEVSLADIAALPDALHPAVLDAAHDCLRSAGVRRFAHLERFTAELLGIYLHQSQLSADLESAQK</sequence>
<organism evidence="3 4">
    <name type="scientific">Cordyceps javanica</name>
    <dbReference type="NCBI Taxonomy" id="43265"/>
    <lineage>
        <taxon>Eukaryota</taxon>
        <taxon>Fungi</taxon>
        <taxon>Dikarya</taxon>
        <taxon>Ascomycota</taxon>
        <taxon>Pezizomycotina</taxon>
        <taxon>Sordariomycetes</taxon>
        <taxon>Hypocreomycetidae</taxon>
        <taxon>Hypocreales</taxon>
        <taxon>Cordycipitaceae</taxon>
        <taxon>Cordyceps</taxon>
    </lineage>
</organism>
<evidence type="ECO:0000256" key="1">
    <source>
        <dbReference type="SAM" id="MobiDB-lite"/>
    </source>
</evidence>
<dbReference type="AlphaFoldDB" id="A0A545VL28"/>
<gene>
    <name evidence="3" type="ORF">IF1G_10525</name>
</gene>
<evidence type="ECO:0000256" key="2">
    <source>
        <dbReference type="SAM" id="Phobius"/>
    </source>
</evidence>
<feature type="transmembrane region" description="Helical" evidence="2">
    <location>
        <begin position="225"/>
        <end position="246"/>
    </location>
</feature>
<evidence type="ECO:0000313" key="3">
    <source>
        <dbReference type="EMBL" id="TQV90782.1"/>
    </source>
</evidence>
<name>A0A545VL28_9HYPO</name>
<reference evidence="3 4" key="1">
    <citation type="journal article" date="2019" name="Appl. Microbiol. Biotechnol.">
        <title>Genome sequence of Isaria javanica and comparative genome analysis insights into family S53 peptidase evolution in fungal entomopathogens.</title>
        <authorList>
            <person name="Lin R."/>
            <person name="Zhang X."/>
            <person name="Xin B."/>
            <person name="Zou M."/>
            <person name="Gao Y."/>
            <person name="Qin F."/>
            <person name="Hu Q."/>
            <person name="Xie B."/>
            <person name="Cheng X."/>
        </authorList>
    </citation>
    <scope>NUCLEOTIDE SEQUENCE [LARGE SCALE GENOMIC DNA]</scope>
    <source>
        <strain evidence="3 4">IJ1G</strain>
    </source>
</reference>
<feature type="transmembrane region" description="Helical" evidence="2">
    <location>
        <begin position="339"/>
        <end position="359"/>
    </location>
</feature>
<dbReference type="EMBL" id="SPUK01000023">
    <property type="protein sequence ID" value="TQV90782.1"/>
    <property type="molecule type" value="Genomic_DNA"/>
</dbReference>
<dbReference type="STRING" id="43265.A0A545VL28"/>
<keyword evidence="2" id="KW-0472">Membrane</keyword>